<dbReference type="PANTHER" id="PTHR24567:SF26">
    <property type="entry name" value="REGULATORY PROTEIN YEIL"/>
    <property type="match status" value="1"/>
</dbReference>
<gene>
    <name evidence="5" type="ORF">DES35_101662</name>
</gene>
<dbReference type="InterPro" id="IPR036390">
    <property type="entry name" value="WH_DNA-bd_sf"/>
</dbReference>
<dbReference type="InterPro" id="IPR012318">
    <property type="entry name" value="HTH_CRP"/>
</dbReference>
<evidence type="ECO:0000313" key="5">
    <source>
        <dbReference type="EMBL" id="RCX05377.1"/>
    </source>
</evidence>
<dbReference type="GO" id="GO:0003677">
    <property type="term" value="F:DNA binding"/>
    <property type="evidence" value="ECO:0007669"/>
    <property type="project" value="UniProtKB-KW"/>
</dbReference>
<evidence type="ECO:0000259" key="4">
    <source>
        <dbReference type="PROSITE" id="PS50042"/>
    </source>
</evidence>
<name>A0A369ABC1_9FLAO</name>
<dbReference type="InterPro" id="IPR050397">
    <property type="entry name" value="Env_Response_Regulators"/>
</dbReference>
<evidence type="ECO:0000313" key="6">
    <source>
        <dbReference type="Proteomes" id="UP000253517"/>
    </source>
</evidence>
<dbReference type="Pfam" id="PF13545">
    <property type="entry name" value="HTH_Crp_2"/>
    <property type="match status" value="1"/>
</dbReference>
<dbReference type="Gene3D" id="2.60.120.10">
    <property type="entry name" value="Jelly Rolls"/>
    <property type="match status" value="1"/>
</dbReference>
<proteinExistence type="predicted"/>
<dbReference type="AlphaFoldDB" id="A0A369ABC1"/>
<protein>
    <submittedName>
        <fullName evidence="5">CRP-like cAMP-binding protein</fullName>
    </submittedName>
</protein>
<keyword evidence="6" id="KW-1185">Reference proteome</keyword>
<organism evidence="5 6">
    <name type="scientific">Schleiferia thermophila</name>
    <dbReference type="NCBI Taxonomy" id="884107"/>
    <lineage>
        <taxon>Bacteria</taxon>
        <taxon>Pseudomonadati</taxon>
        <taxon>Bacteroidota</taxon>
        <taxon>Flavobacteriia</taxon>
        <taxon>Flavobacteriales</taxon>
        <taxon>Schleiferiaceae</taxon>
        <taxon>Schleiferia</taxon>
    </lineage>
</organism>
<dbReference type="InterPro" id="IPR014710">
    <property type="entry name" value="RmlC-like_jellyroll"/>
</dbReference>
<dbReference type="CDD" id="cd00038">
    <property type="entry name" value="CAP_ED"/>
    <property type="match status" value="1"/>
</dbReference>
<dbReference type="InterPro" id="IPR018490">
    <property type="entry name" value="cNMP-bd_dom_sf"/>
</dbReference>
<dbReference type="RefSeq" id="WP_114365759.1">
    <property type="nucleotide sequence ID" value="NZ_BHZF01000001.1"/>
</dbReference>
<reference evidence="5 6" key="1">
    <citation type="submission" date="2018-07" db="EMBL/GenBank/DDBJ databases">
        <title>Genomic Encyclopedia of Type Strains, Phase IV (KMG-IV): sequencing the most valuable type-strain genomes for metagenomic binning, comparative biology and taxonomic classification.</title>
        <authorList>
            <person name="Goeker M."/>
        </authorList>
    </citation>
    <scope>NUCLEOTIDE SEQUENCE [LARGE SCALE GENOMIC DNA]</scope>
    <source>
        <strain evidence="5 6">DSM 21410</strain>
    </source>
</reference>
<dbReference type="InterPro" id="IPR000595">
    <property type="entry name" value="cNMP-bd_dom"/>
</dbReference>
<evidence type="ECO:0000256" key="2">
    <source>
        <dbReference type="ARBA" id="ARBA00023125"/>
    </source>
</evidence>
<dbReference type="PANTHER" id="PTHR24567">
    <property type="entry name" value="CRP FAMILY TRANSCRIPTIONAL REGULATORY PROTEIN"/>
    <property type="match status" value="1"/>
</dbReference>
<dbReference type="Proteomes" id="UP000253517">
    <property type="component" value="Unassembled WGS sequence"/>
</dbReference>
<dbReference type="SUPFAM" id="SSF51206">
    <property type="entry name" value="cAMP-binding domain-like"/>
    <property type="match status" value="1"/>
</dbReference>
<evidence type="ECO:0000256" key="1">
    <source>
        <dbReference type="ARBA" id="ARBA00023015"/>
    </source>
</evidence>
<evidence type="ECO:0000256" key="3">
    <source>
        <dbReference type="ARBA" id="ARBA00023163"/>
    </source>
</evidence>
<feature type="domain" description="Cyclic nucleotide-binding" evidence="4">
    <location>
        <begin position="30"/>
        <end position="102"/>
    </location>
</feature>
<dbReference type="GO" id="GO:0005829">
    <property type="term" value="C:cytosol"/>
    <property type="evidence" value="ECO:0007669"/>
    <property type="project" value="TreeGrafter"/>
</dbReference>
<dbReference type="SUPFAM" id="SSF46785">
    <property type="entry name" value="Winged helix' DNA-binding domain"/>
    <property type="match status" value="1"/>
</dbReference>
<keyword evidence="2" id="KW-0238">DNA-binding</keyword>
<dbReference type="Pfam" id="PF00027">
    <property type="entry name" value="cNMP_binding"/>
    <property type="match status" value="1"/>
</dbReference>
<keyword evidence="3" id="KW-0804">Transcription</keyword>
<keyword evidence="1" id="KW-0805">Transcription regulation</keyword>
<sequence length="236" mass="26628">MDLDKFSFVTLFKLVMKEKEVYLKSAFGELLPGGSHKLLNYFITRGQIRIYKAGDQILETGQPSDHFFWLIEGGVKSRRNGELLLHKKGDFLGLAAVLQKIPILYDYYCISDVSVLLELPSDGLFELLGDEPQAIFPIMQILFKKAELTENNGVQIMQADSEEKLLRALQYVAKKYGLSDENTLKVELSGDDLAMLCGTSRTSTYRWLKLIEEKGIIKRQGSKIQLLSLNLLGKSG</sequence>
<comment type="caution">
    <text evidence="5">The sequence shown here is derived from an EMBL/GenBank/DDBJ whole genome shotgun (WGS) entry which is preliminary data.</text>
</comment>
<dbReference type="GO" id="GO:0003700">
    <property type="term" value="F:DNA-binding transcription factor activity"/>
    <property type="evidence" value="ECO:0007669"/>
    <property type="project" value="TreeGrafter"/>
</dbReference>
<dbReference type="PROSITE" id="PS50042">
    <property type="entry name" value="CNMP_BINDING_3"/>
    <property type="match status" value="1"/>
</dbReference>
<accession>A0A369ABC1</accession>
<dbReference type="EMBL" id="QPJS01000001">
    <property type="protein sequence ID" value="RCX05377.1"/>
    <property type="molecule type" value="Genomic_DNA"/>
</dbReference>